<dbReference type="InterPro" id="IPR039591">
    <property type="entry name" value="AP5M1"/>
</dbReference>
<dbReference type="KEGG" id="dfa:DFA_03763"/>
<evidence type="ECO:0000256" key="4">
    <source>
        <dbReference type="ARBA" id="ARBA00023136"/>
    </source>
</evidence>
<dbReference type="OrthoDB" id="1877176at2759"/>
<evidence type="ECO:0000256" key="1">
    <source>
        <dbReference type="ARBA" id="ARBA00005324"/>
    </source>
</evidence>
<dbReference type="PANTHER" id="PTHR16082">
    <property type="entry name" value="AP-5 COMPLEX SUBUNIT MU-1"/>
    <property type="match status" value="1"/>
</dbReference>
<feature type="domain" description="MHD" evidence="6">
    <location>
        <begin position="236"/>
        <end position="518"/>
    </location>
</feature>
<dbReference type="GO" id="GO:0016197">
    <property type="term" value="P:endosomal transport"/>
    <property type="evidence" value="ECO:0007669"/>
    <property type="project" value="TreeGrafter"/>
</dbReference>
<dbReference type="GO" id="GO:0015031">
    <property type="term" value="P:protein transport"/>
    <property type="evidence" value="ECO:0007669"/>
    <property type="project" value="UniProtKB-KW"/>
</dbReference>
<dbReference type="GO" id="GO:0005829">
    <property type="term" value="C:cytosol"/>
    <property type="evidence" value="ECO:0007669"/>
    <property type="project" value="TreeGrafter"/>
</dbReference>
<dbReference type="InterPro" id="IPR036168">
    <property type="entry name" value="AP2_Mu_C_sf"/>
</dbReference>
<evidence type="ECO:0000256" key="3">
    <source>
        <dbReference type="ARBA" id="ARBA00022927"/>
    </source>
</evidence>
<dbReference type="STRING" id="1054147.F4Q0C0"/>
<dbReference type="GeneID" id="14870441"/>
<dbReference type="SUPFAM" id="SSF49447">
    <property type="entry name" value="Second domain of Mu2 adaptin subunit (ap50) of ap2 adaptor"/>
    <property type="match status" value="1"/>
</dbReference>
<dbReference type="Pfam" id="PF00928">
    <property type="entry name" value="Adap_comp_sub"/>
    <property type="match status" value="1"/>
</dbReference>
<dbReference type="PANTHER" id="PTHR16082:SF2">
    <property type="entry name" value="AP-5 COMPLEX SUBUNIT MU-1"/>
    <property type="match status" value="1"/>
</dbReference>
<dbReference type="AlphaFoldDB" id="F4Q0C0"/>
<dbReference type="InterPro" id="IPR028565">
    <property type="entry name" value="MHD"/>
</dbReference>
<evidence type="ECO:0000313" key="7">
    <source>
        <dbReference type="EMBL" id="EGG18271.1"/>
    </source>
</evidence>
<evidence type="ECO:0000256" key="2">
    <source>
        <dbReference type="ARBA" id="ARBA00022448"/>
    </source>
</evidence>
<reference evidence="8" key="1">
    <citation type="journal article" date="2011" name="Genome Res.">
        <title>Phylogeny-wide analysis of social amoeba genomes highlights ancient origins for complex intercellular communication.</title>
        <authorList>
            <person name="Heidel A.J."/>
            <person name="Lawal H.M."/>
            <person name="Felder M."/>
            <person name="Schilde C."/>
            <person name="Helps N.R."/>
            <person name="Tunggal B."/>
            <person name="Rivero F."/>
            <person name="John U."/>
            <person name="Schleicher M."/>
            <person name="Eichinger L."/>
            <person name="Platzer M."/>
            <person name="Noegel A.A."/>
            <person name="Schaap P."/>
            <person name="Gloeckner G."/>
        </authorList>
    </citation>
    <scope>NUCLEOTIDE SEQUENCE [LARGE SCALE GENOMIC DNA]</scope>
    <source>
        <strain evidence="8">SH3</strain>
    </source>
</reference>
<dbReference type="GO" id="GO:0005764">
    <property type="term" value="C:lysosome"/>
    <property type="evidence" value="ECO:0007669"/>
    <property type="project" value="TreeGrafter"/>
</dbReference>
<dbReference type="CDD" id="cd09256">
    <property type="entry name" value="AP_MuD_MHD"/>
    <property type="match status" value="1"/>
</dbReference>
<keyword evidence="2" id="KW-0813">Transport</keyword>
<dbReference type="GO" id="GO:0030119">
    <property type="term" value="C:AP-type membrane coat adaptor complex"/>
    <property type="evidence" value="ECO:0007669"/>
    <property type="project" value="TreeGrafter"/>
</dbReference>
<dbReference type="PROSITE" id="PS51072">
    <property type="entry name" value="MHD"/>
    <property type="match status" value="1"/>
</dbReference>
<protein>
    <recommendedName>
        <fullName evidence="6">MHD domain-containing protein</fullName>
    </recommendedName>
</protein>
<dbReference type="Proteomes" id="UP000007797">
    <property type="component" value="Unassembled WGS sequence"/>
</dbReference>
<keyword evidence="4" id="KW-0472">Membrane</keyword>
<dbReference type="OMA" id="KEHPTDY"/>
<keyword evidence="8" id="KW-1185">Reference proteome</keyword>
<dbReference type="Gene3D" id="2.60.40.1170">
    <property type="entry name" value="Mu homology domain, subdomain B"/>
    <property type="match status" value="1"/>
</dbReference>
<dbReference type="EMBL" id="GL883018">
    <property type="protein sequence ID" value="EGG18271.1"/>
    <property type="molecule type" value="Genomic_DNA"/>
</dbReference>
<organism evidence="7 8">
    <name type="scientific">Cavenderia fasciculata</name>
    <name type="common">Slime mold</name>
    <name type="synonym">Dictyostelium fasciculatum</name>
    <dbReference type="NCBI Taxonomy" id="261658"/>
    <lineage>
        <taxon>Eukaryota</taxon>
        <taxon>Amoebozoa</taxon>
        <taxon>Evosea</taxon>
        <taxon>Eumycetozoa</taxon>
        <taxon>Dictyostelia</taxon>
        <taxon>Acytosteliales</taxon>
        <taxon>Cavenderiaceae</taxon>
        <taxon>Cavenderia</taxon>
    </lineage>
</organism>
<sequence>MCTLRGIWILKEHNNGIDVVFSKRINTVEVRVRLIAGSNYIPIPNDNELLRQFSLEILYPQKLSKEVNPISQHQQHQSSFNHHSFQSQQSSPSIIQQQVSALKSYQATPNTHIVSLFQDRLWPIIYLKKKNYYFLTIPVIEEYLLSSNHKPSLIELPSITSSITFLEDVSFYTAAFLIKPPPYPELQVYMSNIIPFGQPVDSNFNNVKLMIKTGFPTTEVFSSKRPAWKPFLHKGKQQVDFIIVENVQGIQYDNPDIPDVIKVFGSVYCRADLEGMPEVSAYFNFPSNNNNNNNNNEQTILQQPNQPLPLPHPLPFSFPTITHMSIDPTVQTTSDVLVTNKITFTPPLDIFKVLGYGVSDCKVFPLRGFYQMKEIGPNIVKVLVQLKLAADMTNSFEYCLLKMPFKNRGNILNIHASPTNGTVHIEPNLKSLVWNIGQKFSGRNLEVALPAEITFVQMQPGQQPIAPTLSVTGSSGNNTMTGFPSQSFASMTESIDEDDRDPFCQGTNTFVRLFFKLQHCTLSGFGIDPKRVTVYPTSKSKVNVDREIISSDYVIWNSLGSAKHSYHPENQIDNNEK</sequence>
<comment type="similarity">
    <text evidence="1">Belongs to the adaptor complexes medium subunit family.</text>
</comment>
<accession>F4Q0C0</accession>
<evidence type="ECO:0000259" key="6">
    <source>
        <dbReference type="PROSITE" id="PS51072"/>
    </source>
</evidence>
<comment type="subcellular location">
    <subcellularLocation>
        <location evidence="5">Endomembrane system</location>
        <topology evidence="5">Peripheral membrane protein</topology>
        <orientation evidence="5">Cytoplasmic side</orientation>
    </subcellularLocation>
</comment>
<gene>
    <name evidence="7" type="ORF">DFA_03763</name>
</gene>
<evidence type="ECO:0000256" key="5">
    <source>
        <dbReference type="ARBA" id="ARBA00029433"/>
    </source>
</evidence>
<dbReference type="RefSeq" id="XP_004357094.1">
    <property type="nucleotide sequence ID" value="XM_004357039.1"/>
</dbReference>
<name>F4Q0C0_CACFS</name>
<proteinExistence type="inferred from homology"/>
<keyword evidence="3" id="KW-0653">Protein transport</keyword>
<dbReference type="GO" id="GO:0005770">
    <property type="term" value="C:late endosome"/>
    <property type="evidence" value="ECO:0007669"/>
    <property type="project" value="TreeGrafter"/>
</dbReference>
<evidence type="ECO:0000313" key="8">
    <source>
        <dbReference type="Proteomes" id="UP000007797"/>
    </source>
</evidence>